<dbReference type="AlphaFoldDB" id="A0A6C0K867"/>
<dbReference type="Pfam" id="PF04851">
    <property type="entry name" value="ResIII"/>
    <property type="match status" value="1"/>
</dbReference>
<protein>
    <recommendedName>
        <fullName evidence="2">Helicase ATP-binding domain-containing protein</fullName>
    </recommendedName>
</protein>
<feature type="domain" description="Helicase ATP-binding" evidence="2">
    <location>
        <begin position="244"/>
        <end position="323"/>
    </location>
</feature>
<reference evidence="3" key="1">
    <citation type="journal article" date="2020" name="Nature">
        <title>Giant virus diversity and host interactions through global metagenomics.</title>
        <authorList>
            <person name="Schulz F."/>
            <person name="Roux S."/>
            <person name="Paez-Espino D."/>
            <person name="Jungbluth S."/>
            <person name="Walsh D.A."/>
            <person name="Denef V.J."/>
            <person name="McMahon K.D."/>
            <person name="Konstantinidis K.T."/>
            <person name="Eloe-Fadrosh E.A."/>
            <person name="Kyrpides N.C."/>
            <person name="Woyke T."/>
        </authorList>
    </citation>
    <scope>NUCLEOTIDE SEQUENCE</scope>
    <source>
        <strain evidence="3">GVMAG-S-1101171-110</strain>
    </source>
</reference>
<dbReference type="SMART" id="SM00487">
    <property type="entry name" value="DEXDc"/>
    <property type="match status" value="1"/>
</dbReference>
<dbReference type="PROSITE" id="PS51192">
    <property type="entry name" value="HELICASE_ATP_BIND_1"/>
    <property type="match status" value="1"/>
</dbReference>
<dbReference type="GO" id="GO:0005524">
    <property type="term" value="F:ATP binding"/>
    <property type="evidence" value="ECO:0007669"/>
    <property type="project" value="InterPro"/>
</dbReference>
<evidence type="ECO:0000259" key="2">
    <source>
        <dbReference type="PROSITE" id="PS51192"/>
    </source>
</evidence>
<dbReference type="InterPro" id="IPR027417">
    <property type="entry name" value="P-loop_NTPase"/>
</dbReference>
<dbReference type="InterPro" id="IPR001650">
    <property type="entry name" value="Helicase_C-like"/>
</dbReference>
<evidence type="ECO:0000256" key="1">
    <source>
        <dbReference type="SAM" id="MobiDB-lite"/>
    </source>
</evidence>
<dbReference type="InterPro" id="IPR014001">
    <property type="entry name" value="Helicase_ATP-bd"/>
</dbReference>
<dbReference type="CDD" id="cd18785">
    <property type="entry name" value="SF2_C"/>
    <property type="match status" value="1"/>
</dbReference>
<accession>A0A6C0K867</accession>
<dbReference type="EMBL" id="MN740798">
    <property type="protein sequence ID" value="QHU12324.1"/>
    <property type="molecule type" value="Genomic_DNA"/>
</dbReference>
<name>A0A6C0K867_9ZZZZ</name>
<dbReference type="Pfam" id="PF00271">
    <property type="entry name" value="Helicase_C"/>
    <property type="match status" value="1"/>
</dbReference>
<dbReference type="GO" id="GO:0016787">
    <property type="term" value="F:hydrolase activity"/>
    <property type="evidence" value="ECO:0007669"/>
    <property type="project" value="InterPro"/>
</dbReference>
<proteinExistence type="predicted"/>
<dbReference type="InterPro" id="IPR006935">
    <property type="entry name" value="Helicase/UvrB_N"/>
</dbReference>
<dbReference type="Gene3D" id="3.40.50.300">
    <property type="entry name" value="P-loop containing nucleotide triphosphate hydrolases"/>
    <property type="match status" value="2"/>
</dbReference>
<dbReference type="GO" id="GO:0003677">
    <property type="term" value="F:DNA binding"/>
    <property type="evidence" value="ECO:0007669"/>
    <property type="project" value="InterPro"/>
</dbReference>
<feature type="region of interest" description="Disordered" evidence="1">
    <location>
        <begin position="1"/>
        <end position="27"/>
    </location>
</feature>
<feature type="compositionally biased region" description="Polar residues" evidence="1">
    <location>
        <begin position="1"/>
        <end position="22"/>
    </location>
</feature>
<sequence length="1271" mass="143807">MSSQQQRTGVSSQADPSGQGQEIEQGYEKIDTEIQNSLYPDIDDDTFLLKLLAKREFRESKQSKITNEMLKKDICNSQEFEYTPVQRFVAQFMSPNTPYNSMLLYHSVGVGKTCTAILTAESFLELSPKNKVYILAPPAIQPGFYRTIFDITRLKLGEDDEVPNQHVGCTANRYLELTQTYFERDAKAIENRINKLINKRYSIMGYVAFRNLVRDILSEVPRTLSQEKQTDLEVTLLKKAFSGSLFIVDEAHNMRDLGDIDTTEEHDTGMDERSDASAGKKLAPHLRRILRTCDGNKLLMMTATPMYNNYKEIISLLNFLLHADHAPESALLNESHIQFHMTPNGEKLTPESEQKIIHVANGHVSFMRGENPRAFPARLDPQESVRLRRWPEFTPDGTTRIEPLNENRIKNDILRLPLVECRLNNDSLLVIQTLTEKLVATKGVGIRTIDTLLQAGNCVFPGDGVDGRTGSEGFQSWFTPHAVPGTFEGTRLSMLPQYDLTDATANPMWMTMGKNTLEIYSPKYNQILQSIQKSQGISFVYSRFVENGAIIFCLLLEANGYTQWGRSAPMFKKGIVMPTLGRQCCECSYREKKHTPFNKDAPKTRENHPFSPAYYALLTASNINTLEKEGLPLSPNNPALVNAARGPSNTYGKKIKVIVGSQVAGEGLDLKAIREIHILEGWFHLSKEEQIVGRGIRYCSHNGLHMSERNCTINLYVNVFPPTINKETIDQNSYRTAMSKAVRVGHVSRALKQGAADCNLNKYAILINELDAVQMIDSQGLPRTVDLNDRDYSPICDWIKCDYTCNPAVDVTTLKENTSTYDIYAARFSEEAIISRIKKLFKETKHSWYRWSDIKVIFKDIPEATLKSILIRILHNPTIVLENGNMQGHLVYRNDLFLFQPNTIQDTHIPIALRHGRYPIKRDIYVPDIYDVLAQATTKNTKSTLKGLMKPQTVKEVVSEGAETSAETGEEVAEEEPISIAAALQFWNAACVWINTWAADTATAISIIEHVSSDLSKAILGYVKDDHQKKENIETRIKKLQWWGRTIVSHGAKDGLKDLRTTARQYIWDCFLKGPEQIAILNDTTAKDIADLKDEQVVSADQITVYRYVDLKNKVPVYICNGNLCAPSIVQIILSSNTDTTISARANQKLSAEVYGFMVPWGNKMMFKMVEPRPEGKAPFGGASCEINSTVKGHRMKMIVLGQMLNRYTGQHYDLTEEALTGPRKVMGAHNYCALIEIVMRWMDVRRKEYGGLRYFYRPLSSFYSGHRSKK</sequence>
<dbReference type="SUPFAM" id="SSF52540">
    <property type="entry name" value="P-loop containing nucleoside triphosphate hydrolases"/>
    <property type="match status" value="2"/>
</dbReference>
<organism evidence="3">
    <name type="scientific">viral metagenome</name>
    <dbReference type="NCBI Taxonomy" id="1070528"/>
    <lineage>
        <taxon>unclassified sequences</taxon>
        <taxon>metagenomes</taxon>
        <taxon>organismal metagenomes</taxon>
    </lineage>
</organism>
<evidence type="ECO:0000313" key="3">
    <source>
        <dbReference type="EMBL" id="QHU12324.1"/>
    </source>
</evidence>
<feature type="region of interest" description="Disordered" evidence="1">
    <location>
        <begin position="261"/>
        <end position="280"/>
    </location>
</feature>
<feature type="compositionally biased region" description="Basic and acidic residues" evidence="1">
    <location>
        <begin position="261"/>
        <end position="275"/>
    </location>
</feature>